<dbReference type="InterPro" id="IPR027417">
    <property type="entry name" value="P-loop_NTPase"/>
</dbReference>
<evidence type="ECO:0000256" key="11">
    <source>
        <dbReference type="RuleBase" id="RU000644"/>
    </source>
</evidence>
<evidence type="ECO:0000256" key="8">
    <source>
        <dbReference type="ARBA" id="ARBA00023134"/>
    </source>
</evidence>
<evidence type="ECO:0000256" key="7">
    <source>
        <dbReference type="ARBA" id="ARBA00022917"/>
    </source>
</evidence>
<evidence type="ECO:0000256" key="5">
    <source>
        <dbReference type="ARBA" id="ARBA00022540"/>
    </source>
</evidence>
<dbReference type="CDD" id="cd03692">
    <property type="entry name" value="mtIF2_IVc"/>
    <property type="match status" value="1"/>
</dbReference>
<dbReference type="InterPro" id="IPR036925">
    <property type="entry name" value="TIF_IF2_dom3_sf"/>
</dbReference>
<dbReference type="InterPro" id="IPR006847">
    <property type="entry name" value="IF2_N"/>
</dbReference>
<dbReference type="GO" id="GO:0005525">
    <property type="term" value="F:GTP binding"/>
    <property type="evidence" value="ECO:0007669"/>
    <property type="project" value="UniProtKB-KW"/>
</dbReference>
<feature type="binding site" evidence="10">
    <location>
        <begin position="444"/>
        <end position="451"/>
    </location>
    <ligand>
        <name>GTP</name>
        <dbReference type="ChEBI" id="CHEBI:37565"/>
    </ligand>
</feature>
<dbReference type="Gene3D" id="3.40.50.300">
    <property type="entry name" value="P-loop containing nucleotide triphosphate hydrolases"/>
    <property type="match status" value="1"/>
</dbReference>
<dbReference type="InterPro" id="IPR015760">
    <property type="entry name" value="TIF_IF2"/>
</dbReference>
<dbReference type="FunFam" id="3.40.50.300:FF:000019">
    <property type="entry name" value="Translation initiation factor IF-2"/>
    <property type="match status" value="1"/>
</dbReference>
<dbReference type="SUPFAM" id="SSF52540">
    <property type="entry name" value="P-loop containing nucleoside triphosphate hydrolases"/>
    <property type="match status" value="1"/>
</dbReference>
<gene>
    <name evidence="10 14" type="primary">infB</name>
    <name evidence="14" type="ORF">Pla110_16620</name>
</gene>
<dbReference type="SUPFAM" id="SSF52156">
    <property type="entry name" value="Initiation factor IF2/eIF5b, domain 3"/>
    <property type="match status" value="1"/>
</dbReference>
<dbReference type="Pfam" id="PF03144">
    <property type="entry name" value="GTP_EFTU_D2"/>
    <property type="match status" value="1"/>
</dbReference>
<evidence type="ECO:0000256" key="1">
    <source>
        <dbReference type="ARBA" id="ARBA00004496"/>
    </source>
</evidence>
<organism evidence="14 15">
    <name type="scientific">Polystyrenella longa</name>
    <dbReference type="NCBI Taxonomy" id="2528007"/>
    <lineage>
        <taxon>Bacteria</taxon>
        <taxon>Pseudomonadati</taxon>
        <taxon>Planctomycetota</taxon>
        <taxon>Planctomycetia</taxon>
        <taxon>Planctomycetales</taxon>
        <taxon>Planctomycetaceae</taxon>
        <taxon>Polystyrenella</taxon>
    </lineage>
</organism>
<feature type="region of interest" description="G-domain" evidence="10">
    <location>
        <begin position="438"/>
        <end position="586"/>
    </location>
</feature>
<dbReference type="SUPFAM" id="SSF50447">
    <property type="entry name" value="Translation proteins"/>
    <property type="match status" value="2"/>
</dbReference>
<dbReference type="Gene3D" id="3.40.50.10050">
    <property type="entry name" value="Translation initiation factor IF- 2, domain 3"/>
    <property type="match status" value="1"/>
</dbReference>
<dbReference type="NCBIfam" id="TIGR00487">
    <property type="entry name" value="IF-2"/>
    <property type="match status" value="1"/>
</dbReference>
<dbReference type="InterPro" id="IPR009000">
    <property type="entry name" value="Transl_B-barrel_sf"/>
</dbReference>
<keyword evidence="15" id="KW-1185">Reference proteome</keyword>
<feature type="compositionally biased region" description="Basic and acidic residues" evidence="12">
    <location>
        <begin position="322"/>
        <end position="332"/>
    </location>
</feature>
<comment type="function">
    <text evidence="9 10 11">One of the essential components for the initiation of protein synthesis. Protects formylmethionyl-tRNA from spontaneous hydrolysis and promotes its binding to the 30S ribosomal subunits. Also involved in the hydrolysis of GTP during the formation of the 70S ribosomal complex.</text>
</comment>
<feature type="compositionally biased region" description="Acidic residues" evidence="12">
    <location>
        <begin position="96"/>
        <end position="105"/>
    </location>
</feature>
<dbReference type="NCBIfam" id="TIGR00231">
    <property type="entry name" value="small_GTP"/>
    <property type="match status" value="1"/>
</dbReference>
<dbReference type="InterPro" id="IPR004161">
    <property type="entry name" value="EFTu-like_2"/>
</dbReference>
<evidence type="ECO:0000256" key="2">
    <source>
        <dbReference type="ARBA" id="ARBA00007733"/>
    </source>
</evidence>
<keyword evidence="5 10" id="KW-0396">Initiation factor</keyword>
<sequence>MKVRIFALAKELGLDSKELIDLASEAGVVVKNSALASISPEERDVIVAHVNKDTKAPGQDTSEPPAPVREKAPDPAAKIRQIRAMSARPQLRSQNSEEEVAEQGDDGNTTTAVETREAQTTDESFTDQDTSSDSGQDDSAQQVAESAETNVAETTTGTETAKSAETTESADTKTGDSSEAQSESTDPEIDSISRDDYVATGNQGTLREMRPRGNMGGGRKGGAAKNKPKTALPNIAAQPKFEIPKKKVEAKSEGVAQKPDVKLTPDLIAGQSPLASHLQKSIEQRGRKGFKPEEAGLAEKARKSAKEEQSLKRDRRRGSRRPSTETEGDRRYRPYHRRSRKRSQKEIIRKTEAVIEPPITVRTLSEAIGHPSKDIMRILWNEGNMVTINDGLSEEAALEISLELGVELEIKRQETAKDRLTLSVESDEDPANLEHRPPIVTILGHVDHGKTSLLDKIRSANVTSGEAGGITQHIASYQVDHNGQKVTFVDTPGHAAFGEMRARGANITDIIVLVVAADDGVMPQTKECISHAKSSGAPIIVAMNKCDLPDADEQKVLQDLAANEILPAEWGGEIEVIRTSATTGEGIENLLETILVTAELHEYKADPKRDAVGVCLEAFLDEGRGVMSWLIVQRGTMRVGDVILCGETYGRVRAMYNDRNEEIQEAPPSTPIKVAGLEEVPSAGEFFFVMPEIEEARQIANDRRHADRAEVLSSRRKSLSLDDLLSAARTGSVSDLPIIVKADAPGSIEAIRSELEKLDHPEVRVQIIHEAVGGVNESDVYLASASGAIIVAFHVIAEDRAEVLAEQEGVDIRRFRIIYELTDTIKRSLEGLLEPEAREVATGRALVLRAFSFSKVGKIAGCRILNGTIDRNNRVHVIRDQTVINNYSISSLRREKDDVKEVREGMECGIRLDGFNDVKEGDLLESYRIETVKRTLD</sequence>
<feature type="compositionally biased region" description="Basic and acidic residues" evidence="12">
    <location>
        <begin position="280"/>
        <end position="312"/>
    </location>
</feature>
<evidence type="ECO:0000256" key="9">
    <source>
        <dbReference type="ARBA" id="ARBA00025162"/>
    </source>
</evidence>
<dbReference type="Pfam" id="PF22042">
    <property type="entry name" value="EF-G_D2"/>
    <property type="match status" value="1"/>
</dbReference>
<evidence type="ECO:0000313" key="14">
    <source>
        <dbReference type="EMBL" id="QDU79942.1"/>
    </source>
</evidence>
<comment type="subcellular location">
    <subcellularLocation>
        <location evidence="1 10">Cytoplasm</location>
    </subcellularLocation>
</comment>
<reference evidence="14 15" key="1">
    <citation type="submission" date="2019-02" db="EMBL/GenBank/DDBJ databases">
        <title>Deep-cultivation of Planctomycetes and their phenomic and genomic characterization uncovers novel biology.</title>
        <authorList>
            <person name="Wiegand S."/>
            <person name="Jogler M."/>
            <person name="Boedeker C."/>
            <person name="Pinto D."/>
            <person name="Vollmers J."/>
            <person name="Rivas-Marin E."/>
            <person name="Kohn T."/>
            <person name="Peeters S.H."/>
            <person name="Heuer A."/>
            <person name="Rast P."/>
            <person name="Oberbeckmann S."/>
            <person name="Bunk B."/>
            <person name="Jeske O."/>
            <person name="Meyerdierks A."/>
            <person name="Storesund J.E."/>
            <person name="Kallscheuer N."/>
            <person name="Luecker S."/>
            <person name="Lage O.M."/>
            <person name="Pohl T."/>
            <person name="Merkel B.J."/>
            <person name="Hornburger P."/>
            <person name="Mueller R.-W."/>
            <person name="Bruemmer F."/>
            <person name="Labrenz M."/>
            <person name="Spormann A.M."/>
            <person name="Op den Camp H."/>
            <person name="Overmann J."/>
            <person name="Amann R."/>
            <person name="Jetten M.S.M."/>
            <person name="Mascher T."/>
            <person name="Medema M.H."/>
            <person name="Devos D.P."/>
            <person name="Kaster A.-K."/>
            <person name="Ovreas L."/>
            <person name="Rohde M."/>
            <person name="Galperin M.Y."/>
            <person name="Jogler C."/>
        </authorList>
    </citation>
    <scope>NUCLEOTIDE SEQUENCE [LARGE SCALE GENOMIC DNA]</scope>
    <source>
        <strain evidence="14 15">Pla110</strain>
    </source>
</reference>
<evidence type="ECO:0000313" key="15">
    <source>
        <dbReference type="Proteomes" id="UP000317178"/>
    </source>
</evidence>
<dbReference type="KEGG" id="plon:Pla110_16620"/>
<protein>
    <recommendedName>
        <fullName evidence="3 10">Translation initiation factor IF-2</fullName>
    </recommendedName>
</protein>
<dbReference type="GO" id="GO:0003743">
    <property type="term" value="F:translation initiation factor activity"/>
    <property type="evidence" value="ECO:0007669"/>
    <property type="project" value="UniProtKB-UniRule"/>
</dbReference>
<feature type="domain" description="Tr-type G" evidence="13">
    <location>
        <begin position="435"/>
        <end position="608"/>
    </location>
</feature>
<feature type="region of interest" description="Disordered" evidence="12">
    <location>
        <begin position="50"/>
        <end position="349"/>
    </location>
</feature>
<feature type="binding site" evidence="10">
    <location>
        <begin position="490"/>
        <end position="494"/>
    </location>
    <ligand>
        <name>GTP</name>
        <dbReference type="ChEBI" id="CHEBI:37565"/>
    </ligand>
</feature>
<accession>A0A518CL37</accession>
<dbReference type="InterPro" id="IPR000795">
    <property type="entry name" value="T_Tr_GTP-bd_dom"/>
</dbReference>
<evidence type="ECO:0000256" key="3">
    <source>
        <dbReference type="ARBA" id="ARBA00020675"/>
    </source>
</evidence>
<feature type="compositionally biased region" description="Basic residues" evidence="12">
    <location>
        <begin position="333"/>
        <end position="343"/>
    </location>
</feature>
<dbReference type="CDD" id="cd03702">
    <property type="entry name" value="IF2_mtIF2_II"/>
    <property type="match status" value="1"/>
</dbReference>
<dbReference type="InterPro" id="IPR053905">
    <property type="entry name" value="EF-G-like_DII"/>
</dbReference>
<feature type="compositionally biased region" description="Low complexity" evidence="12">
    <location>
        <begin position="121"/>
        <end position="169"/>
    </location>
</feature>
<dbReference type="GO" id="GO:0005829">
    <property type="term" value="C:cytosol"/>
    <property type="evidence" value="ECO:0007669"/>
    <property type="project" value="TreeGrafter"/>
</dbReference>
<dbReference type="RefSeq" id="WP_144994937.1">
    <property type="nucleotide sequence ID" value="NZ_CP036281.1"/>
</dbReference>
<comment type="similarity">
    <text evidence="2 10 11">Belongs to the TRAFAC class translation factor GTPase superfamily. Classic translation factor GTPase family. IF-2 subfamily.</text>
</comment>
<dbReference type="Proteomes" id="UP000317178">
    <property type="component" value="Chromosome"/>
</dbReference>
<keyword evidence="8 10" id="KW-0342">GTP-binding</keyword>
<dbReference type="Pfam" id="PF04760">
    <property type="entry name" value="IF2_N"/>
    <property type="match status" value="1"/>
</dbReference>
<evidence type="ECO:0000256" key="10">
    <source>
        <dbReference type="HAMAP-Rule" id="MF_00100"/>
    </source>
</evidence>
<proteinExistence type="inferred from homology"/>
<evidence type="ECO:0000256" key="12">
    <source>
        <dbReference type="SAM" id="MobiDB-lite"/>
    </source>
</evidence>
<dbReference type="AlphaFoldDB" id="A0A518CL37"/>
<dbReference type="GO" id="GO:0003924">
    <property type="term" value="F:GTPase activity"/>
    <property type="evidence" value="ECO:0007669"/>
    <property type="project" value="UniProtKB-UniRule"/>
</dbReference>
<feature type="compositionally biased region" description="Basic and acidic residues" evidence="12">
    <location>
        <begin position="242"/>
        <end position="252"/>
    </location>
</feature>
<dbReference type="FunFam" id="2.40.30.10:FF:000054">
    <property type="entry name" value="Translation initiation factor IF-2"/>
    <property type="match status" value="1"/>
</dbReference>
<dbReference type="PROSITE" id="PS51722">
    <property type="entry name" value="G_TR_2"/>
    <property type="match status" value="1"/>
</dbReference>
<keyword evidence="7 10" id="KW-0648">Protein biosynthesis</keyword>
<dbReference type="InterPro" id="IPR044145">
    <property type="entry name" value="IF2_II"/>
</dbReference>
<dbReference type="PANTHER" id="PTHR43381">
    <property type="entry name" value="TRANSLATION INITIATION FACTOR IF-2-RELATED"/>
    <property type="match status" value="1"/>
</dbReference>
<evidence type="ECO:0000256" key="6">
    <source>
        <dbReference type="ARBA" id="ARBA00022741"/>
    </source>
</evidence>
<dbReference type="InterPro" id="IPR005225">
    <property type="entry name" value="Small_GTP-bd"/>
</dbReference>
<dbReference type="CDD" id="cd01887">
    <property type="entry name" value="IF2_eIF5B"/>
    <property type="match status" value="1"/>
</dbReference>
<dbReference type="FunFam" id="3.40.50.10050:FF:000001">
    <property type="entry name" value="Translation initiation factor IF-2"/>
    <property type="match status" value="1"/>
</dbReference>
<evidence type="ECO:0000259" key="13">
    <source>
        <dbReference type="PROSITE" id="PS51722"/>
    </source>
</evidence>
<dbReference type="Gene3D" id="2.40.30.10">
    <property type="entry name" value="Translation factors"/>
    <property type="match status" value="2"/>
</dbReference>
<dbReference type="Pfam" id="PF00009">
    <property type="entry name" value="GTP_EFTU"/>
    <property type="match status" value="1"/>
</dbReference>
<name>A0A518CL37_9PLAN</name>
<dbReference type="FunFam" id="2.40.30.10:FF:000008">
    <property type="entry name" value="Translation initiation factor IF-2"/>
    <property type="match status" value="1"/>
</dbReference>
<feature type="binding site" evidence="10">
    <location>
        <begin position="544"/>
        <end position="547"/>
    </location>
    <ligand>
        <name>GTP</name>
        <dbReference type="ChEBI" id="CHEBI:37565"/>
    </ligand>
</feature>
<dbReference type="InterPro" id="IPR000178">
    <property type="entry name" value="TF_IF2_bacterial-like"/>
</dbReference>
<dbReference type="PANTHER" id="PTHR43381:SF5">
    <property type="entry name" value="TR-TYPE G DOMAIN-CONTAINING PROTEIN"/>
    <property type="match status" value="1"/>
</dbReference>
<evidence type="ECO:0000256" key="4">
    <source>
        <dbReference type="ARBA" id="ARBA00022490"/>
    </source>
</evidence>
<dbReference type="OrthoDB" id="9811804at2"/>
<dbReference type="InterPro" id="IPR023115">
    <property type="entry name" value="TIF_IF2_dom3"/>
</dbReference>
<dbReference type="Gene3D" id="1.10.10.2480">
    <property type="match status" value="1"/>
</dbReference>
<keyword evidence="4 10" id="KW-0963">Cytoplasm</keyword>
<keyword evidence="6 10" id="KW-0547">Nucleotide-binding</keyword>
<dbReference type="HAMAP" id="MF_00100_B">
    <property type="entry name" value="IF_2_B"/>
    <property type="match status" value="1"/>
</dbReference>
<dbReference type="EMBL" id="CP036281">
    <property type="protein sequence ID" value="QDU79942.1"/>
    <property type="molecule type" value="Genomic_DNA"/>
</dbReference>
<dbReference type="Pfam" id="PF11987">
    <property type="entry name" value="IF-2"/>
    <property type="match status" value="1"/>
</dbReference>